<keyword evidence="2" id="KW-1185">Reference proteome</keyword>
<proteinExistence type="predicted"/>
<dbReference type="EMBL" id="HG322950">
    <property type="protein sequence ID" value="CDF86367.1"/>
    <property type="molecule type" value="Genomic_DNA"/>
</dbReference>
<dbReference type="PATRIC" id="fig|1301098.3.peg.5025"/>
<organism evidence="1 2">
    <name type="scientific">Pseudomonas knackmussii (strain DSM 6978 / CCUG 54928 / LMG 23759 / B13)</name>
    <dbReference type="NCBI Taxonomy" id="1301098"/>
    <lineage>
        <taxon>Bacteria</taxon>
        <taxon>Pseudomonadati</taxon>
        <taxon>Pseudomonadota</taxon>
        <taxon>Gammaproteobacteria</taxon>
        <taxon>Pseudomonadales</taxon>
        <taxon>Pseudomonadaceae</taxon>
        <taxon>Pseudomonas</taxon>
    </lineage>
</organism>
<name>A0A024HPA9_PSEKB</name>
<dbReference type="AlphaFoldDB" id="A0A024HPA9"/>
<dbReference type="KEGG" id="pkc:PKB_5054"/>
<sequence length="72" mass="7681">MTLTAHVPAGAYSSPQPANPSPFYTLGARLVDLGTALQNERSTIDDLVRLASACGMDLRIKMVEDCSRADEA</sequence>
<dbReference type="Proteomes" id="UP000025241">
    <property type="component" value="Chromosome I"/>
</dbReference>
<protein>
    <submittedName>
        <fullName evidence="1">Uncharacterized protein</fullName>
    </submittedName>
</protein>
<evidence type="ECO:0000313" key="2">
    <source>
        <dbReference type="Proteomes" id="UP000025241"/>
    </source>
</evidence>
<gene>
    <name evidence="1" type="ORF">PKB_5054</name>
</gene>
<dbReference type="STRING" id="1301098.PKB_5054"/>
<reference evidence="1 2" key="1">
    <citation type="submission" date="2013-03" db="EMBL/GenBank/DDBJ databases">
        <authorList>
            <person name="Linke B."/>
        </authorList>
    </citation>
    <scope>NUCLEOTIDE SEQUENCE [LARGE SCALE GENOMIC DNA]</scope>
    <source>
        <strain evidence="1 2">B13</strain>
    </source>
</reference>
<evidence type="ECO:0000313" key="1">
    <source>
        <dbReference type="EMBL" id="CDF86367.1"/>
    </source>
</evidence>
<accession>A0A024HPA9</accession>
<dbReference type="RefSeq" id="WP_043255442.1">
    <property type="nucleotide sequence ID" value="NZ_HG322950.1"/>
</dbReference>
<dbReference type="HOGENOM" id="CLU_2719236_0_0_6"/>
<dbReference type="OrthoDB" id="7013357at2"/>
<reference evidence="1 2" key="2">
    <citation type="submission" date="2014-05" db="EMBL/GenBank/DDBJ databases">
        <title>Genome sequence of the 3-chlorobenzoate degrading bacterium Pseudomonas knackmussii B13 shows multiple evidence for horizontal gene transfer.</title>
        <authorList>
            <person name="Miyazaki R."/>
            <person name="Bertelli C."/>
            <person name="Falquet L."/>
            <person name="Robinson-Rechavi M."/>
            <person name="Gharib W."/>
            <person name="Roy S."/>
            <person name="Van der Meer J.R."/>
        </authorList>
    </citation>
    <scope>NUCLEOTIDE SEQUENCE [LARGE SCALE GENOMIC DNA]</scope>
    <source>
        <strain evidence="1 2">B13</strain>
    </source>
</reference>